<dbReference type="Proteomes" id="UP000002019">
    <property type="component" value="Chromosome"/>
</dbReference>
<evidence type="ECO:0000259" key="1">
    <source>
        <dbReference type="PROSITE" id="PS50994"/>
    </source>
</evidence>
<dbReference type="InterPro" id="IPR001584">
    <property type="entry name" value="Integrase_cat-core"/>
</dbReference>
<name>B0VG61_CLOAI</name>
<dbReference type="InterPro" id="IPR036397">
    <property type="entry name" value="RNaseH_sf"/>
</dbReference>
<dbReference type="EMBL" id="CU466930">
    <property type="protein sequence ID" value="CAO80279.1"/>
    <property type="molecule type" value="Genomic_DNA"/>
</dbReference>
<dbReference type="AlphaFoldDB" id="B0VG61"/>
<accession>B0VG61</accession>
<dbReference type="eggNOG" id="COG2801">
    <property type="taxonomic scope" value="Bacteria"/>
</dbReference>
<evidence type="ECO:0000313" key="2">
    <source>
        <dbReference type="EMBL" id="CAO80279.1"/>
    </source>
</evidence>
<organism evidence="2 3">
    <name type="scientific">Cloacimonas acidaminovorans (strain Evry)</name>
    <dbReference type="NCBI Taxonomy" id="459349"/>
    <lineage>
        <taxon>Bacteria</taxon>
        <taxon>Pseudomonadati</taxon>
        <taxon>Candidatus Cloacimonadota</taxon>
        <taxon>Candidatus Cloacimonadia</taxon>
        <taxon>Candidatus Cloacimonadales</taxon>
        <taxon>Candidatus Cloacimonadaceae</taxon>
        <taxon>Candidatus Cloacimonas</taxon>
    </lineage>
</organism>
<sequence length="317" mass="37540">MGVIETGRGNATVMNTYIKKNGCHLDSISGYATVMNTYMENKKIIGSQDVKTYRLQMVQDALKYGIKPCARQYQTTVKTVRKWVKRYQQYKEDGLNDLSRKKTHCLIKIDKETELQIIKCRKAHPGWGARRIKEVLELNFSHVSIHRVIKDAGLILPKRKKYKKRKDMQEVRKQKKVFSRFQIDIKYLTDIPEFEIWRWEHHFPLYLISARDYKTGAIYLAYSYEKSSTATALFIDYLLSSLQNYGINPQTIIIQTDNGKEFINPTDRKVTLFEKIVKEKYQATHFLIPYRRPTWNSDVESFHNLIEEEFFILRKTK</sequence>
<reference evidence="2 3" key="1">
    <citation type="journal article" date="2008" name="J. Bacteriol.">
        <title>'Candidatus Cloacamonas acidaminovorans': genome sequence reconstruction provides a first glimpse of a new bacterial division.</title>
        <authorList>
            <person name="Pelletier E."/>
            <person name="Kreimeyer A."/>
            <person name="Bocs S."/>
            <person name="Rouy Z."/>
            <person name="Gyapay G."/>
            <person name="Chouari R."/>
            <person name="Riviere D."/>
            <person name="Ganesan A."/>
            <person name="Daegelen P."/>
            <person name="Sghir A."/>
            <person name="Cohen G.N."/>
            <person name="Medigue C."/>
            <person name="Weissenbach J."/>
            <person name="Le Paslier D."/>
        </authorList>
    </citation>
    <scope>NUCLEOTIDE SEQUENCE [LARGE SCALE GENOMIC DNA]</scope>
    <source>
        <strain evidence="3">Evry</strain>
    </source>
</reference>
<dbReference type="InterPro" id="IPR009057">
    <property type="entry name" value="Homeodomain-like_sf"/>
</dbReference>
<keyword evidence="3" id="KW-1185">Reference proteome</keyword>
<dbReference type="Gene3D" id="3.30.420.10">
    <property type="entry name" value="Ribonuclease H-like superfamily/Ribonuclease H"/>
    <property type="match status" value="1"/>
</dbReference>
<feature type="domain" description="Integrase catalytic" evidence="1">
    <location>
        <begin position="172"/>
        <end position="317"/>
    </location>
</feature>
<evidence type="ECO:0000313" key="3">
    <source>
        <dbReference type="Proteomes" id="UP000002019"/>
    </source>
</evidence>
<dbReference type="KEGG" id="caci:CLOAM0374"/>
<dbReference type="HOGENOM" id="CLU_982454_0_0_0"/>
<dbReference type="SUPFAM" id="SSF46689">
    <property type="entry name" value="Homeodomain-like"/>
    <property type="match status" value="1"/>
</dbReference>
<dbReference type="SUPFAM" id="SSF53098">
    <property type="entry name" value="Ribonuclease H-like"/>
    <property type="match status" value="1"/>
</dbReference>
<dbReference type="PROSITE" id="PS50994">
    <property type="entry name" value="INTEGRASE"/>
    <property type="match status" value="1"/>
</dbReference>
<dbReference type="Pfam" id="PF13565">
    <property type="entry name" value="HTH_32"/>
    <property type="match status" value="1"/>
</dbReference>
<dbReference type="STRING" id="459349.CLOAM0374"/>
<dbReference type="GO" id="GO:0003676">
    <property type="term" value="F:nucleic acid binding"/>
    <property type="evidence" value="ECO:0007669"/>
    <property type="project" value="InterPro"/>
</dbReference>
<dbReference type="GO" id="GO:0015074">
    <property type="term" value="P:DNA integration"/>
    <property type="evidence" value="ECO:0007669"/>
    <property type="project" value="InterPro"/>
</dbReference>
<gene>
    <name evidence="2" type="ordered locus">CLOAM0374</name>
</gene>
<dbReference type="InterPro" id="IPR012337">
    <property type="entry name" value="RNaseH-like_sf"/>
</dbReference>
<protein>
    <recommendedName>
        <fullName evidence="1">Integrase catalytic domain-containing protein</fullName>
    </recommendedName>
</protein>
<proteinExistence type="predicted"/>